<keyword evidence="2" id="KW-0732">Signal</keyword>
<dbReference type="EMBL" id="JASNQZ010000014">
    <property type="protein sequence ID" value="KAL0947950.1"/>
    <property type="molecule type" value="Genomic_DNA"/>
</dbReference>
<feature type="compositionally biased region" description="Gly residues" evidence="1">
    <location>
        <begin position="48"/>
        <end position="57"/>
    </location>
</feature>
<keyword evidence="5" id="KW-1185">Reference proteome</keyword>
<gene>
    <name evidence="4" type="ORF">HGRIS_010579</name>
</gene>
<dbReference type="Pfam" id="PF18885">
    <property type="entry name" value="DUF5648"/>
    <property type="match status" value="1"/>
</dbReference>
<dbReference type="InterPro" id="IPR043708">
    <property type="entry name" value="DUF5648"/>
</dbReference>
<feature type="signal peptide" evidence="2">
    <location>
        <begin position="1"/>
        <end position="20"/>
    </location>
</feature>
<protein>
    <recommendedName>
        <fullName evidence="3">DUF5648 domain-containing protein</fullName>
    </recommendedName>
</protein>
<comment type="caution">
    <text evidence="4">The sequence shown here is derived from an EMBL/GenBank/DDBJ whole genome shotgun (WGS) entry which is preliminary data.</text>
</comment>
<feature type="domain" description="DUF5648" evidence="3">
    <location>
        <begin position="97"/>
        <end position="251"/>
    </location>
</feature>
<name>A0ABR3IXV6_9AGAR</name>
<evidence type="ECO:0000256" key="1">
    <source>
        <dbReference type="SAM" id="MobiDB-lite"/>
    </source>
</evidence>
<evidence type="ECO:0000259" key="3">
    <source>
        <dbReference type="Pfam" id="PF18885"/>
    </source>
</evidence>
<sequence length="254" mass="28263">MKFSASFLMAIFAATQLAVSAPLEAGADISAFAQENQGVEHALPYGEGSSGGRGGGSSNSEDGDHHHHHHYHNNDNDNGDDDDKFKCAESLKEATTLYRSWNERIFDHYLTADKPHWDAIVAHGFKQDGVAGRIFKTQVPHSVPLYRVWNGKLGDHFYTTNAGERQHAIASVGYVDDGITGYVYTEPICGAKPLYRTYQARNKIVKAYGHRIYNVPGITHHDHFYTMNLEERNHILNNEGYTDEGIAAYILPAV</sequence>
<evidence type="ECO:0000313" key="5">
    <source>
        <dbReference type="Proteomes" id="UP001556367"/>
    </source>
</evidence>
<feature type="chain" id="PRO_5046224181" description="DUF5648 domain-containing protein" evidence="2">
    <location>
        <begin position="21"/>
        <end position="254"/>
    </location>
</feature>
<accession>A0ABR3IXV6</accession>
<dbReference type="Proteomes" id="UP001556367">
    <property type="component" value="Unassembled WGS sequence"/>
</dbReference>
<proteinExistence type="predicted"/>
<evidence type="ECO:0000256" key="2">
    <source>
        <dbReference type="SAM" id="SignalP"/>
    </source>
</evidence>
<feature type="region of interest" description="Disordered" evidence="1">
    <location>
        <begin position="42"/>
        <end position="80"/>
    </location>
</feature>
<reference evidence="5" key="1">
    <citation type="submission" date="2024-06" db="EMBL/GenBank/DDBJ databases">
        <title>Multi-omics analyses provide insights into the biosynthesis of the anticancer antibiotic pleurotin in Hohenbuehelia grisea.</title>
        <authorList>
            <person name="Weaver J.A."/>
            <person name="Alberti F."/>
        </authorList>
    </citation>
    <scope>NUCLEOTIDE SEQUENCE [LARGE SCALE GENOMIC DNA]</scope>
    <source>
        <strain evidence="5">T-177</strain>
    </source>
</reference>
<evidence type="ECO:0000313" key="4">
    <source>
        <dbReference type="EMBL" id="KAL0947950.1"/>
    </source>
</evidence>
<organism evidence="4 5">
    <name type="scientific">Hohenbuehelia grisea</name>
    <dbReference type="NCBI Taxonomy" id="104357"/>
    <lineage>
        <taxon>Eukaryota</taxon>
        <taxon>Fungi</taxon>
        <taxon>Dikarya</taxon>
        <taxon>Basidiomycota</taxon>
        <taxon>Agaricomycotina</taxon>
        <taxon>Agaricomycetes</taxon>
        <taxon>Agaricomycetidae</taxon>
        <taxon>Agaricales</taxon>
        <taxon>Pleurotineae</taxon>
        <taxon>Pleurotaceae</taxon>
        <taxon>Hohenbuehelia</taxon>
    </lineage>
</organism>